<accession>A0A9D2PSU4</accession>
<dbReference type="InterPro" id="IPR006842">
    <property type="entry name" value="Transposase_31"/>
</dbReference>
<sequence>MQEKDIISNRYLAVNERFAQICNNTLFDGRPLILPEKLVSLDRTEAYIPSDKAKTGRRGRPQASQLYRDILKLYDNRLLILMLGIENQTHITSLMPLRQLLYDALRYQKQREDIARVHRKRKDLKDEEFISGFSREDRLVPILNLVVYWGTKPWDGPLRLHEILDIKSDLVEYRDKINDYRINLLDVGRMENLEDYHGELKALLGFVKYQADQQALGRFVAQNETLFSHVSQETTQAMAVLGNTRNLESYIQYEQNKEDMLMYGDVNEAIQGMMNDKWKEGEAKGLIKGERQKTHQVARNMYIRGFSAQDAAGLLDEPVERVEAWYQKWDQEG</sequence>
<evidence type="ECO:0000313" key="2">
    <source>
        <dbReference type="EMBL" id="HJC65121.1"/>
    </source>
</evidence>
<organism evidence="2 3">
    <name type="scientific">Candidatus Enterocloster excrementigallinarum</name>
    <dbReference type="NCBI Taxonomy" id="2838558"/>
    <lineage>
        <taxon>Bacteria</taxon>
        <taxon>Bacillati</taxon>
        <taxon>Bacillota</taxon>
        <taxon>Clostridia</taxon>
        <taxon>Lachnospirales</taxon>
        <taxon>Lachnospiraceae</taxon>
        <taxon>Enterocloster</taxon>
    </lineage>
</organism>
<protein>
    <submittedName>
        <fullName evidence="2">Rpn family recombination-promoting nuclease/putative transposase</fullName>
    </submittedName>
</protein>
<reference evidence="2" key="2">
    <citation type="submission" date="2021-04" db="EMBL/GenBank/DDBJ databases">
        <authorList>
            <person name="Gilroy R."/>
        </authorList>
    </citation>
    <scope>NUCLEOTIDE SEQUENCE</scope>
    <source>
        <strain evidence="2">CHK198-12963</strain>
    </source>
</reference>
<dbReference type="EMBL" id="DWWB01000002">
    <property type="protein sequence ID" value="HJC65121.1"/>
    <property type="molecule type" value="Genomic_DNA"/>
</dbReference>
<feature type="domain" description="Transposase (putative) YhgA-like" evidence="1">
    <location>
        <begin position="135"/>
        <end position="236"/>
    </location>
</feature>
<gene>
    <name evidence="2" type="ORF">H9931_00155</name>
</gene>
<dbReference type="Pfam" id="PF04754">
    <property type="entry name" value="Transposase_31"/>
    <property type="match status" value="1"/>
</dbReference>
<dbReference type="AlphaFoldDB" id="A0A9D2PSU4"/>
<evidence type="ECO:0000259" key="1">
    <source>
        <dbReference type="Pfam" id="PF04754"/>
    </source>
</evidence>
<proteinExistence type="predicted"/>
<name>A0A9D2PSU4_9FIRM</name>
<comment type="caution">
    <text evidence="2">The sequence shown here is derived from an EMBL/GenBank/DDBJ whole genome shotgun (WGS) entry which is preliminary data.</text>
</comment>
<evidence type="ECO:0000313" key="3">
    <source>
        <dbReference type="Proteomes" id="UP000823863"/>
    </source>
</evidence>
<reference evidence="2" key="1">
    <citation type="journal article" date="2021" name="PeerJ">
        <title>Extensive microbial diversity within the chicken gut microbiome revealed by metagenomics and culture.</title>
        <authorList>
            <person name="Gilroy R."/>
            <person name="Ravi A."/>
            <person name="Getino M."/>
            <person name="Pursley I."/>
            <person name="Horton D.L."/>
            <person name="Alikhan N.F."/>
            <person name="Baker D."/>
            <person name="Gharbi K."/>
            <person name="Hall N."/>
            <person name="Watson M."/>
            <person name="Adriaenssens E.M."/>
            <person name="Foster-Nyarko E."/>
            <person name="Jarju S."/>
            <person name="Secka A."/>
            <person name="Antonio M."/>
            <person name="Oren A."/>
            <person name="Chaudhuri R.R."/>
            <person name="La Ragione R."/>
            <person name="Hildebrand F."/>
            <person name="Pallen M.J."/>
        </authorList>
    </citation>
    <scope>NUCLEOTIDE SEQUENCE</scope>
    <source>
        <strain evidence="2">CHK198-12963</strain>
    </source>
</reference>
<dbReference type="Proteomes" id="UP000823863">
    <property type="component" value="Unassembled WGS sequence"/>
</dbReference>